<protein>
    <submittedName>
        <fullName evidence="1">Uncharacterized protein</fullName>
    </submittedName>
</protein>
<keyword evidence="2" id="KW-1185">Reference proteome</keyword>
<dbReference type="EMBL" id="OZ035834">
    <property type="protein sequence ID" value="CAL1576622.1"/>
    <property type="molecule type" value="Genomic_DNA"/>
</dbReference>
<organism evidence="1 2">
    <name type="scientific">Knipowitschia caucasica</name>
    <name type="common">Caucasian dwarf goby</name>
    <name type="synonym">Pomatoschistus caucasicus</name>
    <dbReference type="NCBI Taxonomy" id="637954"/>
    <lineage>
        <taxon>Eukaryota</taxon>
        <taxon>Metazoa</taxon>
        <taxon>Chordata</taxon>
        <taxon>Craniata</taxon>
        <taxon>Vertebrata</taxon>
        <taxon>Euteleostomi</taxon>
        <taxon>Actinopterygii</taxon>
        <taxon>Neopterygii</taxon>
        <taxon>Teleostei</taxon>
        <taxon>Neoteleostei</taxon>
        <taxon>Acanthomorphata</taxon>
        <taxon>Gobiaria</taxon>
        <taxon>Gobiiformes</taxon>
        <taxon>Gobioidei</taxon>
        <taxon>Gobiidae</taxon>
        <taxon>Gobiinae</taxon>
        <taxon>Knipowitschia</taxon>
    </lineage>
</organism>
<reference evidence="1 2" key="1">
    <citation type="submission" date="2024-04" db="EMBL/GenBank/DDBJ databases">
        <authorList>
            <person name="Waldvogel A.-M."/>
            <person name="Schoenle A."/>
        </authorList>
    </citation>
    <scope>NUCLEOTIDE SEQUENCE [LARGE SCALE GENOMIC DNA]</scope>
</reference>
<name>A0AAV2JKP3_KNICA</name>
<proteinExistence type="predicted"/>
<evidence type="ECO:0000313" key="1">
    <source>
        <dbReference type="EMBL" id="CAL1576622.1"/>
    </source>
</evidence>
<dbReference type="Proteomes" id="UP001497482">
    <property type="component" value="Chromosome 12"/>
</dbReference>
<sequence>MRIGITRQARRARMARQPLQELIADLVRLSARLLLGRPRHDLADLVQHCPSLLRPRSPSSVAHEIQHRGSAAP</sequence>
<dbReference type="AlphaFoldDB" id="A0AAV2JKP3"/>
<gene>
    <name evidence="1" type="ORF">KC01_LOCUS8043</name>
</gene>
<accession>A0AAV2JKP3</accession>
<evidence type="ECO:0000313" key="2">
    <source>
        <dbReference type="Proteomes" id="UP001497482"/>
    </source>
</evidence>